<name>A0ABR3TZJ2_9PEZI</name>
<comment type="caution">
    <text evidence="3">The sequence shown here is derived from an EMBL/GenBank/DDBJ whole genome shotgun (WGS) entry which is preliminary data.</text>
</comment>
<evidence type="ECO:0000256" key="1">
    <source>
        <dbReference type="SAM" id="MobiDB-lite"/>
    </source>
</evidence>
<evidence type="ECO:0000313" key="4">
    <source>
        <dbReference type="Proteomes" id="UP001521184"/>
    </source>
</evidence>
<evidence type="ECO:0000313" key="3">
    <source>
        <dbReference type="EMBL" id="KAL1648331.1"/>
    </source>
</evidence>
<dbReference type="PANTHER" id="PTHR42085">
    <property type="entry name" value="F-BOX DOMAIN-CONTAINING PROTEIN"/>
    <property type="match status" value="1"/>
</dbReference>
<reference evidence="3 4" key="1">
    <citation type="journal article" date="2023" name="Plant Dis.">
        <title>First Report of Diplodia intermedia Causing Canker and Dieback Diseases on Apple Trees in Canada.</title>
        <authorList>
            <person name="Ellouze W."/>
            <person name="Ilyukhin E."/>
            <person name="Sulman M."/>
            <person name="Ali S."/>
        </authorList>
    </citation>
    <scope>NUCLEOTIDE SEQUENCE [LARGE SCALE GENOMIC DNA]</scope>
    <source>
        <strain evidence="3 4">M45-28</strain>
    </source>
</reference>
<accession>A0ABR3TZJ2</accession>
<dbReference type="PANTHER" id="PTHR42085:SF1">
    <property type="entry name" value="F-BOX DOMAIN-CONTAINING PROTEIN"/>
    <property type="match status" value="1"/>
</dbReference>
<gene>
    <name evidence="3" type="ORF">SLS58_002084</name>
</gene>
<protein>
    <recommendedName>
        <fullName evidence="2">DUF7730 domain-containing protein</fullName>
    </recommendedName>
</protein>
<dbReference type="InterPro" id="IPR056632">
    <property type="entry name" value="DUF7730"/>
</dbReference>
<evidence type="ECO:0000259" key="2">
    <source>
        <dbReference type="Pfam" id="PF24864"/>
    </source>
</evidence>
<organism evidence="3 4">
    <name type="scientific">Diplodia intermedia</name>
    <dbReference type="NCBI Taxonomy" id="856260"/>
    <lineage>
        <taxon>Eukaryota</taxon>
        <taxon>Fungi</taxon>
        <taxon>Dikarya</taxon>
        <taxon>Ascomycota</taxon>
        <taxon>Pezizomycotina</taxon>
        <taxon>Dothideomycetes</taxon>
        <taxon>Dothideomycetes incertae sedis</taxon>
        <taxon>Botryosphaeriales</taxon>
        <taxon>Botryosphaeriaceae</taxon>
        <taxon>Diplodia</taxon>
    </lineage>
</organism>
<feature type="region of interest" description="Disordered" evidence="1">
    <location>
        <begin position="30"/>
        <end position="52"/>
    </location>
</feature>
<dbReference type="EMBL" id="JAKEKT020000009">
    <property type="protein sequence ID" value="KAL1648331.1"/>
    <property type="molecule type" value="Genomic_DNA"/>
</dbReference>
<dbReference type="InterPro" id="IPR038883">
    <property type="entry name" value="AN11006-like"/>
</dbReference>
<dbReference type="Proteomes" id="UP001521184">
    <property type="component" value="Unassembled WGS sequence"/>
</dbReference>
<proteinExistence type="predicted"/>
<dbReference type="Pfam" id="PF24864">
    <property type="entry name" value="DUF7730"/>
    <property type="match status" value="1"/>
</dbReference>
<sequence>MPTSFLSLPGEIRNRIYTFALTTDLPITDANSLATAPPKPSPASTPTEEKTDPMLAARTPLPQTPHHSIPALGTALLRTCALIHAEAPVSLLYARNTFRFTSVTHCQTFLLSLPPWLRARVHDVEVDVRDISPSPLPAPEDPRAHINREWPQYMSWRPTSTAQLGSLRVDAPGLRVLRLDFSAWPRARLSRRHLWDILRRLLHNVEGLERVVLKGCYAAGTAMERREPWDPAYYVGTDEVTTEGVVDRMWGTVRGSAVKDGKSVETMGDDGKVVRWERDGDGNIALEVVSLTHLTKKMRGAGAMHHNADKRLELAVRQRPSDPWPANGACTYEQYSRRKDPLWFASSSRSLNPNFYV</sequence>
<feature type="domain" description="DUF7730" evidence="2">
    <location>
        <begin position="5"/>
        <end position="139"/>
    </location>
</feature>
<keyword evidence="4" id="KW-1185">Reference proteome</keyword>